<gene>
    <name evidence="1" type="ORF">VIBNISOn1_1750025</name>
</gene>
<sequence>MDQDMNTLNCSEVTDHGRKKVVIETLKSWASMAVFDNTEISNEKFLRERAEINKHEYAQCTPSTWGKQEELGCVCLDIVDAWETGGFDEKLYVVTNVNRVCVAVITLSKYNDFAGRVDFEDTEGSIVTITGLVKKPGYKQSIRTGITEFFKILKKNETKMVMVASASGAGKAYANYGFTETRLDAHHNCREGGSKPIACGCMVMYKAL</sequence>
<accession>A0AAV2VPG1</accession>
<organism evidence="1 2">
    <name type="scientific">Vibrio nigripulchritudo SOn1</name>
    <dbReference type="NCBI Taxonomy" id="1238450"/>
    <lineage>
        <taxon>Bacteria</taxon>
        <taxon>Pseudomonadati</taxon>
        <taxon>Pseudomonadota</taxon>
        <taxon>Gammaproteobacteria</taxon>
        <taxon>Vibrionales</taxon>
        <taxon>Vibrionaceae</taxon>
        <taxon>Vibrio</taxon>
    </lineage>
</organism>
<dbReference type="Proteomes" id="UP000018211">
    <property type="component" value="Unassembled WGS sequence"/>
</dbReference>
<evidence type="ECO:0000313" key="2">
    <source>
        <dbReference type="Proteomes" id="UP000018211"/>
    </source>
</evidence>
<name>A0AAV2VPG1_9VIBR</name>
<dbReference type="EMBL" id="CAOF01000085">
    <property type="protein sequence ID" value="CCO46353.1"/>
    <property type="molecule type" value="Genomic_DNA"/>
</dbReference>
<proteinExistence type="predicted"/>
<protein>
    <recommendedName>
        <fullName evidence="3">N-acetyltransferase domain-containing protein</fullName>
    </recommendedName>
</protein>
<evidence type="ECO:0008006" key="3">
    <source>
        <dbReference type="Google" id="ProtNLM"/>
    </source>
</evidence>
<dbReference type="RefSeq" id="WP_022611516.1">
    <property type="nucleotide sequence ID" value="NZ_LK391965.1"/>
</dbReference>
<dbReference type="AlphaFoldDB" id="A0AAV2VPG1"/>
<comment type="caution">
    <text evidence="1">The sequence shown here is derived from an EMBL/GenBank/DDBJ whole genome shotgun (WGS) entry which is preliminary data.</text>
</comment>
<reference evidence="1 2" key="1">
    <citation type="journal article" date="2013" name="ISME J.">
        <title>Comparative genomics of pathogenic lineages of Vibrio nigripulchritudo identifies virulence-associated traits.</title>
        <authorList>
            <person name="Goudenege D."/>
            <person name="Labreuche Y."/>
            <person name="Krin E."/>
            <person name="Ansquer D."/>
            <person name="Mangenot S."/>
            <person name="Calteau A."/>
            <person name="Medigue C."/>
            <person name="Mazel D."/>
            <person name="Polz M.F."/>
            <person name="Le Roux F."/>
        </authorList>
    </citation>
    <scope>NUCLEOTIDE SEQUENCE [LARGE SCALE GENOMIC DNA]</scope>
    <source>
        <strain evidence="1 2">SOn1</strain>
    </source>
</reference>
<evidence type="ECO:0000313" key="1">
    <source>
        <dbReference type="EMBL" id="CCO46353.1"/>
    </source>
</evidence>